<sequence>MRPAGPGRKAVRQGPPAQAGRGVRRLAFSAMENDQNARREPLRAGESWPLAARRLLTRREVSADGRAVFGTGDPSWEGFYRDRWSHDKVVRSTHGVNCTGSCSWMVYVKDGIITWEHQATDYPSIGTDCPEYEPRGCPRGASFSWYTYSPSRVRYPYVRGALLKLWREARKRLGDPVAAWAEITSDPAKARAYKRARGKGGLVRADWDEVSELIAAAQVHTVKEYGPDRVAGFSPIPAMSMASFAAGARFHSLIGGTLLSFYDWYADLPIASPQVFGDQTDVPEAADWWNAGYLIMWGSNIPVTRTPDAHFLTETRYNGTKVVAVSPDYADNVKHADEWLAPHPGTDGALAMAMGHVILREFLVDRQVPYFQDYLRTFTDAPFLVTLREHDRGLVPDGFLTAADLGLDGEENAESKTVLLDRATGEPVVPGGSLGFRWGEAGRGRWNLDLGDTVPELSLLERAEDTAEVALPRFDEGTTEGGSFMVRGVPVRRIGGRLVTTVFDLMLAQYGVHRPGLPGSWPSSYEDASEPYTPAWQETITSVPAGQAARIAREFARNAERTQGRSMIALGAGTNHWFHSDTIYRAFLALTTMTGCQGVNGGGWAHYVGQEKVRPVTGQQHLSFAFDWQRPTRHMAGTSYWYLNSDQWRYEAFGPDELASPLGDGRFKGKAFADCLAQAVRLGWTPGHPGFNRNPLDLTDEAAAAGRPVAEHIVDELKSGRLRFAAEDPDDPANFPRVLTVWRANLLGSSGKGSEYFLRHLLGTDAAVRSEETPAELRPKDVVWRDEAPEGKLDLLVTMDFRMTSTSLLSDVVLPAATWYEKDDLSSTDMHPFVHAFTPAIAPPWQARTDYDTFLTMADRFSELAAEHLGTRTDVLTVPLLHDTPDELAQPGGVVRDWKTGECEPVPGRTMPKLVVVERDYAAIAQKMRAVGPLLDTLGTTTKGITVHPDQEIEELRHRNGTVRDGVAAGRPSLATASDMCEAILALSGTTNGRLATEGFRAMERQTGSEGLVGLASEREAERITFADTRTQPRSVMTSYEWSGSETGGRRYSPFVINTEHKKPWHTLTGRQHFFVQHDWITELGEQLPVYRPPLNTPRHYGDEQLREDGRAEVTVRYLTPHSKWSIHSNYQDNKYMLDLSRGGPTIWMSSEDAEKIGVKDNEWIEAYNRNGVVAARAVVTHRMPEGTVYMYHAQDRNVNVPRTEVTGKRGGIHNSLTRLLLKPTHLAGGYAQFTYAFNYYGPTGNQRDEVTVIRRRSQDVEY</sequence>
<comment type="caution">
    <text evidence="1">The sequence shown here is derived from an EMBL/GenBank/DDBJ whole genome shotgun (WGS) entry which is preliminary data.</text>
</comment>
<dbReference type="EMBL" id="JBGCBD010000002">
    <property type="protein sequence ID" value="MEY9815854.1"/>
    <property type="molecule type" value="Genomic_DNA"/>
</dbReference>
<dbReference type="EC" id="1.7.5.1" evidence="1"/>
<reference evidence="1" key="1">
    <citation type="submission" date="2024-07" db="EMBL/GenBank/DDBJ databases">
        <title>Genome sequencing of plant associated microbes to promote plant fitness in Sorghum bicolor and Oryza sativa.</title>
        <authorList>
            <person name="Coleman-Derr D."/>
        </authorList>
    </citation>
    <scope>NUCLEOTIDE SEQUENCE</scope>
    <source>
        <strain evidence="1">SAI-173</strain>
    </source>
</reference>
<protein>
    <submittedName>
        <fullName evidence="1">Nitrate reductase alpha subunit</fullName>
        <ecNumber evidence="1">1.7.5.1</ecNumber>
        <ecNumber evidence="1">1.7.99.-</ecNumber>
    </submittedName>
</protein>
<accession>A0ACC6UWF7</accession>
<name>A0ACC6UWF7_STRAO</name>
<organism evidence="1 2">
    <name type="scientific">Streptomyces albogriseolus</name>
    <dbReference type="NCBI Taxonomy" id="1887"/>
    <lineage>
        <taxon>Bacteria</taxon>
        <taxon>Bacillati</taxon>
        <taxon>Actinomycetota</taxon>
        <taxon>Actinomycetes</taxon>
        <taxon>Kitasatosporales</taxon>
        <taxon>Streptomycetaceae</taxon>
        <taxon>Streptomyces</taxon>
        <taxon>Streptomyces albogriseolus group</taxon>
    </lineage>
</organism>
<proteinExistence type="predicted"/>
<keyword evidence="2" id="KW-1185">Reference proteome</keyword>
<dbReference type="Proteomes" id="UP001565447">
    <property type="component" value="Unassembled WGS sequence"/>
</dbReference>
<evidence type="ECO:0000313" key="2">
    <source>
        <dbReference type="Proteomes" id="UP001565447"/>
    </source>
</evidence>
<evidence type="ECO:0000313" key="1">
    <source>
        <dbReference type="EMBL" id="MEY9815854.1"/>
    </source>
</evidence>
<gene>
    <name evidence="1" type="ORF">RKD21_006111</name>
</gene>
<keyword evidence="1" id="KW-0560">Oxidoreductase</keyword>
<dbReference type="EC" id="1.7.99.-" evidence="1"/>